<dbReference type="Proteomes" id="UP001434419">
    <property type="component" value="Unassembled WGS sequence"/>
</dbReference>
<evidence type="ECO:0000313" key="3">
    <source>
        <dbReference type="Proteomes" id="UP000289808"/>
    </source>
</evidence>
<dbReference type="EMBL" id="JBETVU010000012">
    <property type="protein sequence ID" value="MES5149305.1"/>
    <property type="molecule type" value="Genomic_DNA"/>
</dbReference>
<protein>
    <submittedName>
        <fullName evidence="2">Uncharacterized protein</fullName>
    </submittedName>
</protein>
<keyword evidence="4" id="KW-1185">Reference proteome</keyword>
<dbReference type="EMBL" id="SCLX01000009">
    <property type="protein sequence ID" value="RXF59204.1"/>
    <property type="molecule type" value="Genomic_DNA"/>
</dbReference>
<name>A0A135ZG23_9LACO</name>
<dbReference type="AlphaFoldDB" id="A0A135ZG23"/>
<evidence type="ECO:0000313" key="4">
    <source>
        <dbReference type="Proteomes" id="UP001434419"/>
    </source>
</evidence>
<organism evidence="2 3">
    <name type="scientific">Lactobacillus crispatus</name>
    <dbReference type="NCBI Taxonomy" id="47770"/>
    <lineage>
        <taxon>Bacteria</taxon>
        <taxon>Bacillati</taxon>
        <taxon>Bacillota</taxon>
        <taxon>Bacilli</taxon>
        <taxon>Lactobacillales</taxon>
        <taxon>Lactobacillaceae</taxon>
        <taxon>Lactobacillus</taxon>
    </lineage>
</organism>
<dbReference type="RefSeq" id="WP_060808363.1">
    <property type="nucleotide sequence ID" value="NZ_CP114552.1"/>
</dbReference>
<gene>
    <name evidence="1" type="ORF">ABVC42_05105</name>
    <name evidence="2" type="ORF">ERD32_02635</name>
</gene>
<evidence type="ECO:0000313" key="2">
    <source>
        <dbReference type="EMBL" id="RXF59204.1"/>
    </source>
</evidence>
<sequence length="108" mass="12822">MKAKSEKELRKERQFIRNQRADEELKGQDVIVCYYGDERCTIGQDEKFSTCRDFIIWAIIQEPEVAAEDMGFDSTTEMYAWMFENGTDNHEIKQLVLDYYDGKDMQDE</sequence>
<proteinExistence type="predicted"/>
<accession>A0A135ZG23</accession>
<comment type="caution">
    <text evidence="2">The sequence shown here is derived from an EMBL/GenBank/DDBJ whole genome shotgun (WGS) entry which is preliminary data.</text>
</comment>
<evidence type="ECO:0000313" key="1">
    <source>
        <dbReference type="EMBL" id="MES5149305.1"/>
    </source>
</evidence>
<reference evidence="2 3" key="1">
    <citation type="submission" date="2019-01" db="EMBL/GenBank/DDBJ databases">
        <title>The genome sequence of Lactobacillus crispatus L49.</title>
        <authorList>
            <person name="Zhong J."/>
            <person name="Zhang J."/>
        </authorList>
    </citation>
    <scope>NUCLEOTIDE SEQUENCE [LARGE SCALE GENOMIC DNA]</scope>
    <source>
        <strain evidence="2 3">L49</strain>
    </source>
</reference>
<dbReference type="Proteomes" id="UP000289808">
    <property type="component" value="Unassembled WGS sequence"/>
</dbReference>
<reference evidence="1" key="2">
    <citation type="submission" date="2024-06" db="EMBL/GenBank/DDBJ databases">
        <title>Vaginal Lactobacillus fatty acid response mechanisms reveal a metabolite-targeted strategy for bacterial vaginosis treatment.</title>
        <authorList>
            <person name="Zhu M."/>
            <person name="Blainey P.C."/>
            <person name="Bloom S.M."/>
            <person name="Kwon D.S."/>
        </authorList>
    </citation>
    <scope>NUCLEOTIDE SEQUENCE</scope>
    <source>
        <strain evidence="1">194_F1_1</strain>
    </source>
</reference>